<evidence type="ECO:0000256" key="7">
    <source>
        <dbReference type="ARBA" id="ARBA00023136"/>
    </source>
</evidence>
<evidence type="ECO:0000256" key="1">
    <source>
        <dbReference type="ARBA" id="ARBA00004651"/>
    </source>
</evidence>
<evidence type="ECO:0000313" key="10">
    <source>
        <dbReference type="Proteomes" id="UP000606044"/>
    </source>
</evidence>
<dbReference type="GO" id="GO:0005886">
    <property type="term" value="C:plasma membrane"/>
    <property type="evidence" value="ECO:0007669"/>
    <property type="project" value="UniProtKB-SubCell"/>
</dbReference>
<dbReference type="Proteomes" id="UP000606044">
    <property type="component" value="Unassembled WGS sequence"/>
</dbReference>
<dbReference type="GO" id="GO:0022857">
    <property type="term" value="F:transmembrane transporter activity"/>
    <property type="evidence" value="ECO:0007669"/>
    <property type="project" value="InterPro"/>
</dbReference>
<evidence type="ECO:0000256" key="4">
    <source>
        <dbReference type="ARBA" id="ARBA00022475"/>
    </source>
</evidence>
<dbReference type="InterPro" id="IPR000522">
    <property type="entry name" value="ABC_transptr_permease_BtuC"/>
</dbReference>
<keyword evidence="4" id="KW-1003">Cell membrane</keyword>
<evidence type="ECO:0000313" key="9">
    <source>
        <dbReference type="EMBL" id="GGF68775.1"/>
    </source>
</evidence>
<dbReference type="Pfam" id="PF01032">
    <property type="entry name" value="FecCD"/>
    <property type="match status" value="1"/>
</dbReference>
<evidence type="ECO:0000256" key="3">
    <source>
        <dbReference type="ARBA" id="ARBA00022448"/>
    </source>
</evidence>
<gene>
    <name evidence="9" type="ORF">GCM10007301_30570</name>
</gene>
<dbReference type="GO" id="GO:0033214">
    <property type="term" value="P:siderophore-iron import into cell"/>
    <property type="evidence" value="ECO:0007669"/>
    <property type="project" value="TreeGrafter"/>
</dbReference>
<feature type="transmembrane region" description="Helical" evidence="8">
    <location>
        <begin position="106"/>
        <end position="126"/>
    </location>
</feature>
<dbReference type="EMBL" id="BMCT01000004">
    <property type="protein sequence ID" value="GGF68775.1"/>
    <property type="molecule type" value="Genomic_DNA"/>
</dbReference>
<feature type="transmembrane region" description="Helical" evidence="8">
    <location>
        <begin position="72"/>
        <end position="94"/>
    </location>
</feature>
<dbReference type="Gene3D" id="1.10.3470.10">
    <property type="entry name" value="ABC transporter involved in vitamin B12 uptake, BtuC"/>
    <property type="match status" value="1"/>
</dbReference>
<keyword evidence="6 8" id="KW-1133">Transmembrane helix</keyword>
<feature type="transmembrane region" description="Helical" evidence="8">
    <location>
        <begin position="328"/>
        <end position="347"/>
    </location>
</feature>
<feature type="transmembrane region" description="Helical" evidence="8">
    <location>
        <begin position="20"/>
        <end position="38"/>
    </location>
</feature>
<dbReference type="AlphaFoldDB" id="A0A917FDY3"/>
<sequence>MSGARTQPLSLPRRRAHGRLAAGLLALALLVIMCAIHLGIGSRFIWPGTVVRAVFAYDPANFDHKVIIGLRLLRLLSGLLVGAALGMSGALLQLVTRNPLGEPHVLGLNAGAALAVVLATTLGLAGGTAFGALAARPLVAAIGAGLLFSLIITASSAGRDGLTPLKVILCGVAFSAFAASLTSALLILDEQTLADLRLWLAGDLSGLTYAGLACAAVPAAFAALGALAITPQLNALALGENVASGLGVNLRRTRFAALGAAALLCGASVSLAGPVGFVGLVAPHAVRILISRDARLLVPLSAVAGALILLGADAAARTLLAPRELATGIMTAVLGAPVFLLIVSRYFR</sequence>
<feature type="transmembrane region" description="Helical" evidence="8">
    <location>
        <begin position="138"/>
        <end position="158"/>
    </location>
</feature>
<feature type="transmembrane region" description="Helical" evidence="8">
    <location>
        <begin position="209"/>
        <end position="229"/>
    </location>
</feature>
<evidence type="ECO:0000256" key="8">
    <source>
        <dbReference type="SAM" id="Phobius"/>
    </source>
</evidence>
<dbReference type="PANTHER" id="PTHR30472:SF1">
    <property type="entry name" value="FE(3+) DICITRATE TRANSPORT SYSTEM PERMEASE PROTEIN FECC-RELATED"/>
    <property type="match status" value="1"/>
</dbReference>
<comment type="similarity">
    <text evidence="2">Belongs to the binding-protein-dependent transport system permease family. FecCD subfamily.</text>
</comment>
<keyword evidence="10" id="KW-1185">Reference proteome</keyword>
<keyword evidence="5 8" id="KW-0812">Transmembrane</keyword>
<dbReference type="PANTHER" id="PTHR30472">
    <property type="entry name" value="FERRIC ENTEROBACTIN TRANSPORT SYSTEM PERMEASE PROTEIN"/>
    <property type="match status" value="1"/>
</dbReference>
<proteinExistence type="inferred from homology"/>
<evidence type="ECO:0000256" key="6">
    <source>
        <dbReference type="ARBA" id="ARBA00022989"/>
    </source>
</evidence>
<keyword evidence="7 8" id="KW-0472">Membrane</keyword>
<name>A0A917FDY3_9HYPH</name>
<dbReference type="CDD" id="cd06550">
    <property type="entry name" value="TM_ABC_iron-siderophores_like"/>
    <property type="match status" value="1"/>
</dbReference>
<dbReference type="InterPro" id="IPR037294">
    <property type="entry name" value="ABC_BtuC-like"/>
</dbReference>
<keyword evidence="3" id="KW-0813">Transport</keyword>
<protein>
    <submittedName>
        <fullName evidence="9">Heme ABC transporter</fullName>
    </submittedName>
</protein>
<feature type="transmembrane region" description="Helical" evidence="8">
    <location>
        <begin position="294"/>
        <end position="316"/>
    </location>
</feature>
<feature type="transmembrane region" description="Helical" evidence="8">
    <location>
        <begin position="164"/>
        <end position="188"/>
    </location>
</feature>
<organism evidence="9 10">
    <name type="scientific">Azorhizobium oxalatiphilum</name>
    <dbReference type="NCBI Taxonomy" id="980631"/>
    <lineage>
        <taxon>Bacteria</taxon>
        <taxon>Pseudomonadati</taxon>
        <taxon>Pseudomonadota</taxon>
        <taxon>Alphaproteobacteria</taxon>
        <taxon>Hyphomicrobiales</taxon>
        <taxon>Xanthobacteraceae</taxon>
        <taxon>Azorhizobium</taxon>
    </lineage>
</organism>
<evidence type="ECO:0000256" key="5">
    <source>
        <dbReference type="ARBA" id="ARBA00022692"/>
    </source>
</evidence>
<dbReference type="SUPFAM" id="SSF81345">
    <property type="entry name" value="ABC transporter involved in vitamin B12 uptake, BtuC"/>
    <property type="match status" value="1"/>
</dbReference>
<evidence type="ECO:0000256" key="2">
    <source>
        <dbReference type="ARBA" id="ARBA00007935"/>
    </source>
</evidence>
<comment type="subcellular location">
    <subcellularLocation>
        <location evidence="1">Cell membrane</location>
        <topology evidence="1">Multi-pass membrane protein</topology>
    </subcellularLocation>
</comment>
<reference evidence="9" key="1">
    <citation type="journal article" date="2014" name="Int. J. Syst. Evol. Microbiol.">
        <title>Complete genome sequence of Corynebacterium casei LMG S-19264T (=DSM 44701T), isolated from a smear-ripened cheese.</title>
        <authorList>
            <consortium name="US DOE Joint Genome Institute (JGI-PGF)"/>
            <person name="Walter F."/>
            <person name="Albersmeier A."/>
            <person name="Kalinowski J."/>
            <person name="Ruckert C."/>
        </authorList>
    </citation>
    <scope>NUCLEOTIDE SEQUENCE</scope>
    <source>
        <strain evidence="9">CCM 7897</strain>
    </source>
</reference>
<dbReference type="RefSeq" id="WP_188580073.1">
    <property type="nucleotide sequence ID" value="NZ_BMCT01000004.1"/>
</dbReference>
<accession>A0A917FDY3</accession>
<feature type="transmembrane region" description="Helical" evidence="8">
    <location>
        <begin position="255"/>
        <end position="282"/>
    </location>
</feature>
<comment type="caution">
    <text evidence="9">The sequence shown here is derived from an EMBL/GenBank/DDBJ whole genome shotgun (WGS) entry which is preliminary data.</text>
</comment>
<reference evidence="9" key="2">
    <citation type="submission" date="2020-09" db="EMBL/GenBank/DDBJ databases">
        <authorList>
            <person name="Sun Q."/>
            <person name="Sedlacek I."/>
        </authorList>
    </citation>
    <scope>NUCLEOTIDE SEQUENCE</scope>
    <source>
        <strain evidence="9">CCM 7897</strain>
    </source>
</reference>